<accession>A0A0D0B0Y9</accession>
<dbReference type="GO" id="GO:0005655">
    <property type="term" value="C:nucleolar ribonuclease P complex"/>
    <property type="evidence" value="ECO:0007669"/>
    <property type="project" value="TreeGrafter"/>
</dbReference>
<evidence type="ECO:0000256" key="3">
    <source>
        <dbReference type="ARBA" id="ARBA00022694"/>
    </source>
</evidence>
<feature type="region of interest" description="Disordered" evidence="4">
    <location>
        <begin position="297"/>
        <end position="385"/>
    </location>
</feature>
<dbReference type="GO" id="GO:0003723">
    <property type="term" value="F:RNA binding"/>
    <property type="evidence" value="ECO:0007669"/>
    <property type="project" value="TreeGrafter"/>
</dbReference>
<dbReference type="STRING" id="930992.A0A0D0B0Y9"/>
<comment type="similarity">
    <text evidence="2">Belongs to the eukaryotic/archaeal RNase P protein component 3 family.</text>
</comment>
<evidence type="ECO:0000256" key="2">
    <source>
        <dbReference type="ARBA" id="ARBA00007331"/>
    </source>
</evidence>
<keyword evidence="6" id="KW-1185">Reference proteome</keyword>
<dbReference type="EMBL" id="KN835434">
    <property type="protein sequence ID" value="KIK37703.1"/>
    <property type="molecule type" value="Genomic_DNA"/>
</dbReference>
<feature type="compositionally biased region" description="Basic residues" evidence="4">
    <location>
        <begin position="370"/>
        <end position="385"/>
    </location>
</feature>
<dbReference type="Gene3D" id="3.20.20.140">
    <property type="entry name" value="Metal-dependent hydrolases"/>
    <property type="match status" value="1"/>
</dbReference>
<evidence type="ECO:0000256" key="4">
    <source>
        <dbReference type="SAM" id="MobiDB-lite"/>
    </source>
</evidence>
<organism evidence="5 6">
    <name type="scientific">Suillus luteus UH-Slu-Lm8-n1</name>
    <dbReference type="NCBI Taxonomy" id="930992"/>
    <lineage>
        <taxon>Eukaryota</taxon>
        <taxon>Fungi</taxon>
        <taxon>Dikarya</taxon>
        <taxon>Basidiomycota</taxon>
        <taxon>Agaricomycotina</taxon>
        <taxon>Agaricomycetes</taxon>
        <taxon>Agaricomycetidae</taxon>
        <taxon>Boletales</taxon>
        <taxon>Suillineae</taxon>
        <taxon>Suillaceae</taxon>
        <taxon>Suillus</taxon>
    </lineage>
</organism>
<dbReference type="Pfam" id="PF01876">
    <property type="entry name" value="RNase_P_p30"/>
    <property type="match status" value="1"/>
</dbReference>
<dbReference type="Proteomes" id="UP000054485">
    <property type="component" value="Unassembled WGS sequence"/>
</dbReference>
<dbReference type="HOGENOM" id="CLU_041468_0_0_1"/>
<dbReference type="PANTHER" id="PTHR13031">
    <property type="entry name" value="RIBONUCLEASE P SUBUNIT P30"/>
    <property type="match status" value="1"/>
</dbReference>
<dbReference type="PANTHER" id="PTHR13031:SF0">
    <property type="entry name" value="RIBONUCLEASE P PROTEIN SUBUNIT P30"/>
    <property type="match status" value="1"/>
</dbReference>
<reference evidence="5 6" key="1">
    <citation type="submission" date="2014-04" db="EMBL/GenBank/DDBJ databases">
        <authorList>
            <consortium name="DOE Joint Genome Institute"/>
            <person name="Kuo A."/>
            <person name="Ruytinx J."/>
            <person name="Rineau F."/>
            <person name="Colpaert J."/>
            <person name="Kohler A."/>
            <person name="Nagy L.G."/>
            <person name="Floudas D."/>
            <person name="Copeland A."/>
            <person name="Barry K.W."/>
            <person name="Cichocki N."/>
            <person name="Veneault-Fourrey C."/>
            <person name="LaButti K."/>
            <person name="Lindquist E.A."/>
            <person name="Lipzen A."/>
            <person name="Lundell T."/>
            <person name="Morin E."/>
            <person name="Murat C."/>
            <person name="Sun H."/>
            <person name="Tunlid A."/>
            <person name="Henrissat B."/>
            <person name="Grigoriev I.V."/>
            <person name="Hibbett D.S."/>
            <person name="Martin F."/>
            <person name="Nordberg H.P."/>
            <person name="Cantor M.N."/>
            <person name="Hua S.X."/>
        </authorList>
    </citation>
    <scope>NUCLEOTIDE SEQUENCE [LARGE SCALE GENOMIC DNA]</scope>
    <source>
        <strain evidence="5 6">UH-Slu-Lm8-n1</strain>
    </source>
</reference>
<gene>
    <name evidence="5" type="ORF">CY34DRAFT_810085</name>
</gene>
<feature type="compositionally biased region" description="Basic and acidic residues" evidence="4">
    <location>
        <begin position="360"/>
        <end position="369"/>
    </location>
</feature>
<evidence type="ECO:0000313" key="5">
    <source>
        <dbReference type="EMBL" id="KIK37703.1"/>
    </source>
</evidence>
<dbReference type="InterPro" id="IPR002738">
    <property type="entry name" value="RNase_P_p30"/>
</dbReference>
<feature type="compositionally biased region" description="Polar residues" evidence="4">
    <location>
        <begin position="315"/>
        <end position="326"/>
    </location>
</feature>
<evidence type="ECO:0000256" key="1">
    <source>
        <dbReference type="ARBA" id="ARBA00004123"/>
    </source>
</evidence>
<reference evidence="6" key="2">
    <citation type="submission" date="2015-01" db="EMBL/GenBank/DDBJ databases">
        <title>Evolutionary Origins and Diversification of the Mycorrhizal Mutualists.</title>
        <authorList>
            <consortium name="DOE Joint Genome Institute"/>
            <consortium name="Mycorrhizal Genomics Consortium"/>
            <person name="Kohler A."/>
            <person name="Kuo A."/>
            <person name="Nagy L.G."/>
            <person name="Floudas D."/>
            <person name="Copeland A."/>
            <person name="Barry K.W."/>
            <person name="Cichocki N."/>
            <person name="Veneault-Fourrey C."/>
            <person name="LaButti K."/>
            <person name="Lindquist E.A."/>
            <person name="Lipzen A."/>
            <person name="Lundell T."/>
            <person name="Morin E."/>
            <person name="Murat C."/>
            <person name="Riley R."/>
            <person name="Ohm R."/>
            <person name="Sun H."/>
            <person name="Tunlid A."/>
            <person name="Henrissat B."/>
            <person name="Grigoriev I.V."/>
            <person name="Hibbett D.S."/>
            <person name="Martin F."/>
        </authorList>
    </citation>
    <scope>NUCLEOTIDE SEQUENCE [LARGE SCALE GENOMIC DNA]</scope>
    <source>
        <strain evidence="6">UH-Slu-Lm8-n1</strain>
    </source>
</reference>
<dbReference type="InterPro" id="IPR016195">
    <property type="entry name" value="Pol/histidinol_Pase-like"/>
</dbReference>
<evidence type="ECO:0008006" key="7">
    <source>
        <dbReference type="Google" id="ProtNLM"/>
    </source>
</evidence>
<dbReference type="InParanoid" id="A0A0D0B0Y9"/>
<sequence length="385" mass="41222">MHFDLNFPVTASASTSQPKKNKNKQPQQSPSAAFTPAQVKGIEARLDLLEHLGYTVIAFNQSVNKKIDPKTHVNILDGLLEQLRARPGTLFLKRLTIVLDNDSEKGFGLTNANASLVEPYDVIALLPTTSATFSLACLTHSLPSPLTAHIIALPLTLPRLPFQLKHTLVRTAIKNGAVFEINYAGAIGGESDPSLSTFGVSDTGVSGKRNWWAAAREVVRVAKGKGIVVSGGVASEADCRGPKDIANLLTLLDLTQNLAHDASVAAPKSLILRAQARKTYRAVLSEPRLVIPEATQVVPPTPQTGDGENMHDHVNISQTSSQSSPNPALMLPQQAGSKKRTCDEVGLDSTINGHGKKKIREAANTEGESRRKKKKGGNRKKVGAV</sequence>
<dbReference type="SUPFAM" id="SSF89550">
    <property type="entry name" value="PHP domain-like"/>
    <property type="match status" value="1"/>
</dbReference>
<feature type="region of interest" description="Disordered" evidence="4">
    <location>
        <begin position="1"/>
        <end position="36"/>
    </location>
</feature>
<dbReference type="FunCoup" id="A0A0D0B0Y9">
    <property type="interactions" value="403"/>
</dbReference>
<comment type="subcellular location">
    <subcellularLocation>
        <location evidence="1">Nucleus</location>
    </subcellularLocation>
</comment>
<protein>
    <recommendedName>
        <fullName evidence="7">PHP domain-like protein</fullName>
    </recommendedName>
</protein>
<name>A0A0D0B0Y9_9AGAM</name>
<proteinExistence type="inferred from homology"/>
<dbReference type="AlphaFoldDB" id="A0A0D0B0Y9"/>
<keyword evidence="3" id="KW-0819">tRNA processing</keyword>
<dbReference type="GO" id="GO:0008033">
    <property type="term" value="P:tRNA processing"/>
    <property type="evidence" value="ECO:0007669"/>
    <property type="project" value="UniProtKB-KW"/>
</dbReference>
<dbReference type="OrthoDB" id="17948at2759"/>
<evidence type="ECO:0000313" key="6">
    <source>
        <dbReference type="Proteomes" id="UP000054485"/>
    </source>
</evidence>